<evidence type="ECO:0000313" key="5">
    <source>
        <dbReference type="Proteomes" id="UP000037784"/>
    </source>
</evidence>
<evidence type="ECO:0000256" key="1">
    <source>
        <dbReference type="SAM" id="MobiDB-lite"/>
    </source>
</evidence>
<dbReference type="STRING" id="872965.SE16_08420"/>
<dbReference type="Proteomes" id="UP000037784">
    <property type="component" value="Unassembled WGS sequence"/>
</dbReference>
<dbReference type="PANTHER" id="PTHR43685">
    <property type="entry name" value="GLYCOSYLTRANSFERASE"/>
    <property type="match status" value="1"/>
</dbReference>
<dbReference type="EMBL" id="BBZA01000004">
    <property type="protein sequence ID" value="GAP61655.1"/>
    <property type="molecule type" value="Genomic_DNA"/>
</dbReference>
<evidence type="ECO:0000313" key="3">
    <source>
        <dbReference type="EMBL" id="GAP61655.1"/>
    </source>
</evidence>
<keyword evidence="5" id="KW-1185">Reference proteome</keyword>
<evidence type="ECO:0000259" key="2">
    <source>
        <dbReference type="Pfam" id="PF00535"/>
    </source>
</evidence>
<reference evidence="3 5" key="1">
    <citation type="journal article" date="2015" name="Genome Announc.">
        <title>Draft Genome Sequence of a Heterotrophic Facultative Anaerobic Thermophilic Bacterium, Ardenticatena maritima Strain 110ST.</title>
        <authorList>
            <person name="Kawaichi S."/>
            <person name="Yoshida T."/>
            <person name="Sako Y."/>
            <person name="Nakamura R."/>
        </authorList>
    </citation>
    <scope>NUCLEOTIDE SEQUENCE [LARGE SCALE GENOMIC DNA]</scope>
    <source>
        <strain evidence="3 5">110S</strain>
    </source>
</reference>
<dbReference type="AlphaFoldDB" id="A0A0M8K4W9"/>
<dbReference type="Pfam" id="PF00535">
    <property type="entry name" value="Glycos_transf_2"/>
    <property type="match status" value="1"/>
</dbReference>
<dbReference type="InterPro" id="IPR050834">
    <property type="entry name" value="Glycosyltransf_2"/>
</dbReference>
<sequence length="352" mass="39040">MSEPVSLILTVLNEGESIAPLLHSIAAQTVPPDDIVIVDGGSTDETVRIIDRLSSALGLPVRLFVEPGANISRGRNRAIAEARHNLIAVTDAGVRLDPEWLARLVRHFAPPESADFVSGFFLPDPQTTFEYALAAATLPAREEMGRGRFMPSSRSVAFRRSVWEAVGGYPEWADYSEDVLFDLAVMARGFRIVYEPDAIVWFRPRPSLRAFARQYRNYAYGDGQGLLWPLRHLIRYGTYGVLAPLLTWVGMKKNPTLGFGGLALGAAAMFYTPYKRLWRMRHALGWKRLAVAAALIPIIRLTGDVAKMYGYPIGLPEGWHNRHVVRAYRRGEGRAVPRHAAPTSTKAPGVQP</sequence>
<protein>
    <recommendedName>
        <fullName evidence="2">Glycosyltransferase 2-like domain-containing protein</fullName>
    </recommendedName>
</protein>
<reference evidence="4 6" key="2">
    <citation type="submission" date="2015-07" db="EMBL/GenBank/DDBJ databases">
        <title>Whole genome sequence of Ardenticatena maritima DSM 23922.</title>
        <authorList>
            <person name="Hemp J."/>
            <person name="Ward L.M."/>
            <person name="Pace L.A."/>
            <person name="Fischer W.W."/>
        </authorList>
    </citation>
    <scope>NUCLEOTIDE SEQUENCE [LARGE SCALE GENOMIC DNA]</scope>
    <source>
        <strain evidence="4 6">110S</strain>
    </source>
</reference>
<dbReference type="InterPro" id="IPR001173">
    <property type="entry name" value="Glyco_trans_2-like"/>
</dbReference>
<organism evidence="3 5">
    <name type="scientific">Ardenticatena maritima</name>
    <dbReference type="NCBI Taxonomy" id="872965"/>
    <lineage>
        <taxon>Bacteria</taxon>
        <taxon>Bacillati</taxon>
        <taxon>Chloroflexota</taxon>
        <taxon>Ardenticatenia</taxon>
        <taxon>Ardenticatenales</taxon>
        <taxon>Ardenticatenaceae</taxon>
        <taxon>Ardenticatena</taxon>
    </lineage>
</organism>
<dbReference type="OrthoDB" id="5291101at2"/>
<dbReference type="Proteomes" id="UP000050502">
    <property type="component" value="Unassembled WGS sequence"/>
</dbReference>
<comment type="caution">
    <text evidence="3">The sequence shown here is derived from an EMBL/GenBank/DDBJ whole genome shotgun (WGS) entry which is preliminary data.</text>
</comment>
<evidence type="ECO:0000313" key="6">
    <source>
        <dbReference type="Proteomes" id="UP000050502"/>
    </source>
</evidence>
<dbReference type="RefSeq" id="WP_082373743.1">
    <property type="nucleotide sequence ID" value="NZ_BBZA01000004.1"/>
</dbReference>
<gene>
    <name evidence="3" type="ORF">ARMA_0078</name>
    <name evidence="4" type="ORF">SE16_08420</name>
</gene>
<dbReference type="SUPFAM" id="SSF53448">
    <property type="entry name" value="Nucleotide-diphospho-sugar transferases"/>
    <property type="match status" value="1"/>
</dbReference>
<feature type="domain" description="Glycosyltransferase 2-like" evidence="2">
    <location>
        <begin position="6"/>
        <end position="132"/>
    </location>
</feature>
<dbReference type="InterPro" id="IPR029044">
    <property type="entry name" value="Nucleotide-diphossugar_trans"/>
</dbReference>
<name>A0A0M8K4W9_9CHLR</name>
<dbReference type="PANTHER" id="PTHR43685:SF3">
    <property type="entry name" value="SLR2126 PROTEIN"/>
    <property type="match status" value="1"/>
</dbReference>
<dbReference type="Gene3D" id="3.90.550.10">
    <property type="entry name" value="Spore Coat Polysaccharide Biosynthesis Protein SpsA, Chain A"/>
    <property type="match status" value="1"/>
</dbReference>
<feature type="region of interest" description="Disordered" evidence="1">
    <location>
        <begin position="333"/>
        <end position="352"/>
    </location>
</feature>
<dbReference type="InParanoid" id="A0A0M8K4W9"/>
<proteinExistence type="predicted"/>
<accession>A0A0M8K4W9</accession>
<evidence type="ECO:0000313" key="4">
    <source>
        <dbReference type="EMBL" id="KPL87640.1"/>
    </source>
</evidence>
<dbReference type="EMBL" id="LGKN01000005">
    <property type="protein sequence ID" value="KPL87640.1"/>
    <property type="molecule type" value="Genomic_DNA"/>
</dbReference>
<reference evidence="5" key="3">
    <citation type="submission" date="2015-08" db="EMBL/GenBank/DDBJ databases">
        <title>Draft Genome Sequence of a Heterotrophic Facultative Anaerobic Bacterium Ardenticatena maritima Strain 110S.</title>
        <authorList>
            <person name="Kawaichi S."/>
            <person name="Yoshida T."/>
            <person name="Sako Y."/>
            <person name="Nakamura R."/>
        </authorList>
    </citation>
    <scope>NUCLEOTIDE SEQUENCE [LARGE SCALE GENOMIC DNA]</scope>
    <source>
        <strain evidence="5">110S</strain>
    </source>
</reference>